<evidence type="ECO:0000313" key="1">
    <source>
        <dbReference type="EMBL" id="GAO47723.1"/>
    </source>
</evidence>
<dbReference type="STRING" id="698492.A0A0E9ND42"/>
<organism evidence="1 2">
    <name type="scientific">Saitoella complicata (strain BCRC 22490 / CBS 7301 / JCM 7358 / NBRC 10748 / NRRL Y-17804)</name>
    <dbReference type="NCBI Taxonomy" id="698492"/>
    <lineage>
        <taxon>Eukaryota</taxon>
        <taxon>Fungi</taxon>
        <taxon>Dikarya</taxon>
        <taxon>Ascomycota</taxon>
        <taxon>Taphrinomycotina</taxon>
        <taxon>Taphrinomycotina incertae sedis</taxon>
        <taxon>Saitoella</taxon>
    </lineage>
</organism>
<evidence type="ECO:0000313" key="2">
    <source>
        <dbReference type="Proteomes" id="UP000033140"/>
    </source>
</evidence>
<dbReference type="InterPro" id="IPR011990">
    <property type="entry name" value="TPR-like_helical_dom_sf"/>
</dbReference>
<reference evidence="1 2" key="3">
    <citation type="journal article" date="2015" name="Genome Announc.">
        <title>Draft Genome Sequence of the Archiascomycetous Yeast Saitoella complicata.</title>
        <authorList>
            <person name="Yamauchi K."/>
            <person name="Kondo S."/>
            <person name="Hamamoto M."/>
            <person name="Takahashi Y."/>
            <person name="Ogura Y."/>
            <person name="Hayashi T."/>
            <person name="Nishida H."/>
        </authorList>
    </citation>
    <scope>NUCLEOTIDE SEQUENCE [LARGE SCALE GENOMIC DNA]</scope>
    <source>
        <strain evidence="1 2">NRRL Y-17804</strain>
    </source>
</reference>
<reference evidence="1 2" key="2">
    <citation type="journal article" date="2014" name="J. Gen. Appl. Microbiol.">
        <title>The early diverging ascomycetous budding yeast Saitoella complicata has three histone deacetylases belonging to the Clr6, Hos2, and Rpd3 lineages.</title>
        <authorList>
            <person name="Nishida H."/>
            <person name="Matsumoto T."/>
            <person name="Kondo S."/>
            <person name="Hamamoto M."/>
            <person name="Yoshikawa H."/>
        </authorList>
    </citation>
    <scope>NUCLEOTIDE SEQUENCE [LARGE SCALE GENOMIC DNA]</scope>
    <source>
        <strain evidence="1 2">NRRL Y-17804</strain>
    </source>
</reference>
<dbReference type="Proteomes" id="UP000033140">
    <property type="component" value="Unassembled WGS sequence"/>
</dbReference>
<gene>
    <name evidence="1" type="ORF">G7K_1922-t1</name>
</gene>
<dbReference type="GO" id="GO:0005794">
    <property type="term" value="C:Golgi apparatus"/>
    <property type="evidence" value="ECO:0007669"/>
    <property type="project" value="TreeGrafter"/>
</dbReference>
<reference evidence="1 2" key="1">
    <citation type="journal article" date="2011" name="J. Gen. Appl. Microbiol.">
        <title>Draft genome sequencing of the enigmatic yeast Saitoella complicata.</title>
        <authorList>
            <person name="Nishida H."/>
            <person name="Hamamoto M."/>
            <person name="Sugiyama J."/>
        </authorList>
    </citation>
    <scope>NUCLEOTIDE SEQUENCE [LARGE SCALE GENOMIC DNA]</scope>
    <source>
        <strain evidence="1 2">NRRL Y-17804</strain>
    </source>
</reference>
<dbReference type="AlphaFoldDB" id="A0A0E9ND42"/>
<sequence length="416" mass="46177">MAVHIPQNRPRKVTIGPLEAPLDVIGSVSDTPTTEQPDPLSGMNLLRPALGEDSLTSEFRDEKVTEKDYRALVDEKIFQEIPEFPLPQPLADEGLPQQPKYSDDSTLANLIRCRKYLTALQVTQKGLLTTEPVLSSLPDIFSLWQTRLRLFDYLRLPQLAIQELSLLPDIVTPGPEFLNNDGRTVVLWSLRVEIVRVKALAAQNQVQGWEIAIKEYYALSTEARGELARAKRASDAEHAALWAERLEGLGFAVLSALIAIRDYPTAIHRLQAMLASTPLNNKLRTALCLTYLRLGNVASARTYAGEDSSLLALVSMADGQWSDATRAAALDEAHSTALNRTVAALYRGDIEESTTQLRSLLSSTNPAISSTTLESALYNLCTINELRTKGMDLKKQLATEYSRECRESGRWEVFKV</sequence>
<proteinExistence type="predicted"/>
<dbReference type="GO" id="GO:0030008">
    <property type="term" value="C:TRAPP complex"/>
    <property type="evidence" value="ECO:0007669"/>
    <property type="project" value="TreeGrafter"/>
</dbReference>
<keyword evidence="2" id="KW-1185">Reference proteome</keyword>
<comment type="caution">
    <text evidence="1">The sequence shown here is derived from an EMBL/GenBank/DDBJ whole genome shotgun (WGS) entry which is preliminary data.</text>
</comment>
<evidence type="ECO:0008006" key="3">
    <source>
        <dbReference type="Google" id="ProtNLM"/>
    </source>
</evidence>
<name>A0A0E9ND42_SAICN</name>
<dbReference type="EMBL" id="BACD03000010">
    <property type="protein sequence ID" value="GAO47723.1"/>
    <property type="molecule type" value="Genomic_DNA"/>
</dbReference>
<dbReference type="OMA" id="QDPQAYH"/>
<accession>A0A0E9ND42</accession>
<dbReference type="PANTHER" id="PTHR21581">
    <property type="entry name" value="D-ALANYL-D-ALANINE CARBOXYPEPTIDASE"/>
    <property type="match status" value="1"/>
</dbReference>
<protein>
    <recommendedName>
        <fullName evidence="3">Trafficking protein particle complex subunit 12</fullName>
    </recommendedName>
</protein>
<dbReference type="PANTHER" id="PTHR21581:SF6">
    <property type="entry name" value="TRAFFICKING PROTEIN PARTICLE COMPLEX SUBUNIT 12"/>
    <property type="match status" value="1"/>
</dbReference>
<dbReference type="Gene3D" id="1.25.40.10">
    <property type="entry name" value="Tetratricopeptide repeat domain"/>
    <property type="match status" value="1"/>
</dbReference>